<keyword evidence="1 2" id="KW-0732">Signal</keyword>
<dbReference type="InterPro" id="IPR013783">
    <property type="entry name" value="Ig-like_fold"/>
</dbReference>
<sequence>MKKITSLQNLFKLCLVSAMMLCGKNINAQTPIYSEDFSSITVGDNTTLTGSDTPWTANSNFAIAWRTFQAGGALRLGNGNDSANLGYVITPYMDLSVNGGMFTLSFDVKGWTTVENQVKVIVTGQEMQFITYTATIDQDWERVTLNFTSGQDNSRIIIETTEKRAFIDNISITPTSDEQILSPTVTTAPTDITSTSFKANWGGVAGATGFLLDVSTSLEFDTFVEGYQNLAVDGVSQAVEGLTANTQYFYRVRATNATATSITSNVMGAVTAVLGLDSFNKIGLKYYPNPTNGVVNLVAQQNLSSASVYNVMGQNVLNKELNTANAQIDMTGLNAGHYFVKVTSGNETATLKVVKQ</sequence>
<dbReference type="Gene3D" id="2.60.40.10">
    <property type="entry name" value="Immunoglobulins"/>
    <property type="match status" value="1"/>
</dbReference>
<comment type="caution">
    <text evidence="4">The sequence shown here is derived from an EMBL/GenBank/DDBJ whole genome shotgun (WGS) entry which is preliminary data.</text>
</comment>
<dbReference type="RefSeq" id="WP_020214897.1">
    <property type="nucleotide sequence ID" value="NZ_JRLX01000040.1"/>
</dbReference>
<dbReference type="Pfam" id="PF18962">
    <property type="entry name" value="Por_Secre_tail"/>
    <property type="match status" value="1"/>
</dbReference>
<reference evidence="4 5" key="1">
    <citation type="submission" date="2013-09" db="EMBL/GenBank/DDBJ databases">
        <authorList>
            <person name="Zeng Z."/>
            <person name="Chen C."/>
        </authorList>
    </citation>
    <scope>NUCLEOTIDE SEQUENCE [LARGE SCALE GENOMIC DNA]</scope>
    <source>
        <strain evidence="4 5">WB 3.3-2</strain>
    </source>
</reference>
<evidence type="ECO:0000256" key="1">
    <source>
        <dbReference type="ARBA" id="ARBA00022729"/>
    </source>
</evidence>
<dbReference type="SUPFAM" id="SSF49265">
    <property type="entry name" value="Fibronectin type III"/>
    <property type="match status" value="1"/>
</dbReference>
<evidence type="ECO:0000313" key="4">
    <source>
        <dbReference type="EMBL" id="KGO84718.1"/>
    </source>
</evidence>
<proteinExistence type="predicted"/>
<organism evidence="4 5">
    <name type="scientific">Flavobacterium rivuli WB 3.3-2 = DSM 21788</name>
    <dbReference type="NCBI Taxonomy" id="1121895"/>
    <lineage>
        <taxon>Bacteria</taxon>
        <taxon>Pseudomonadati</taxon>
        <taxon>Bacteroidota</taxon>
        <taxon>Flavobacteriia</taxon>
        <taxon>Flavobacteriales</taxon>
        <taxon>Flavobacteriaceae</taxon>
        <taxon>Flavobacterium</taxon>
    </lineage>
</organism>
<evidence type="ECO:0000256" key="2">
    <source>
        <dbReference type="SAM" id="SignalP"/>
    </source>
</evidence>
<dbReference type="STRING" id="1121895.GCA_000378485_03722"/>
<feature type="domain" description="Secretion system C-terminal sorting" evidence="3">
    <location>
        <begin position="287"/>
        <end position="353"/>
    </location>
</feature>
<dbReference type="OrthoDB" id="1373043at2"/>
<dbReference type="Gene3D" id="2.60.120.260">
    <property type="entry name" value="Galactose-binding domain-like"/>
    <property type="match status" value="1"/>
</dbReference>
<dbReference type="NCBIfam" id="TIGR04183">
    <property type="entry name" value="Por_Secre_tail"/>
    <property type="match status" value="1"/>
</dbReference>
<gene>
    <name evidence="4" type="ORF">Q765_20135</name>
</gene>
<dbReference type="EMBL" id="JRLX01000040">
    <property type="protein sequence ID" value="KGO84718.1"/>
    <property type="molecule type" value="Genomic_DNA"/>
</dbReference>
<dbReference type="AlphaFoldDB" id="A0A0A2LZU9"/>
<feature type="signal peptide" evidence="2">
    <location>
        <begin position="1"/>
        <end position="28"/>
    </location>
</feature>
<name>A0A0A2LZU9_9FLAO</name>
<accession>A0A0A2LZU9</accession>
<evidence type="ECO:0000259" key="3">
    <source>
        <dbReference type="Pfam" id="PF18962"/>
    </source>
</evidence>
<dbReference type="eggNOG" id="COG3693">
    <property type="taxonomic scope" value="Bacteria"/>
</dbReference>
<dbReference type="InterPro" id="IPR036116">
    <property type="entry name" value="FN3_sf"/>
</dbReference>
<dbReference type="Proteomes" id="UP000030152">
    <property type="component" value="Unassembled WGS sequence"/>
</dbReference>
<protein>
    <recommendedName>
        <fullName evidence="3">Secretion system C-terminal sorting domain-containing protein</fullName>
    </recommendedName>
</protein>
<keyword evidence="5" id="KW-1185">Reference proteome</keyword>
<feature type="chain" id="PRO_5001991473" description="Secretion system C-terminal sorting domain-containing protein" evidence="2">
    <location>
        <begin position="29"/>
        <end position="356"/>
    </location>
</feature>
<evidence type="ECO:0000313" key="5">
    <source>
        <dbReference type="Proteomes" id="UP000030152"/>
    </source>
</evidence>
<dbReference type="InterPro" id="IPR026444">
    <property type="entry name" value="Secre_tail"/>
</dbReference>